<keyword evidence="1" id="KW-1133">Transmembrane helix</keyword>
<gene>
    <name evidence="2" type="ORF">ACCQ41_03315</name>
</gene>
<proteinExistence type="predicted"/>
<feature type="transmembrane region" description="Helical" evidence="1">
    <location>
        <begin position="148"/>
        <end position="173"/>
    </location>
</feature>
<feature type="transmembrane region" description="Helical" evidence="1">
    <location>
        <begin position="112"/>
        <end position="136"/>
    </location>
</feature>
<organism evidence="2 3">
    <name type="scientific">Anaerococcus martiniensis</name>
    <dbReference type="NCBI Taxonomy" id="3115615"/>
    <lineage>
        <taxon>Bacteria</taxon>
        <taxon>Bacillati</taxon>
        <taxon>Bacillota</taxon>
        <taxon>Tissierellia</taxon>
        <taxon>Tissierellales</taxon>
        <taxon>Peptoniphilaceae</taxon>
        <taxon>Anaerococcus</taxon>
    </lineage>
</organism>
<keyword evidence="3" id="KW-1185">Reference proteome</keyword>
<evidence type="ECO:0000313" key="3">
    <source>
        <dbReference type="Proteomes" id="UP001637996"/>
    </source>
</evidence>
<evidence type="ECO:0000256" key="1">
    <source>
        <dbReference type="SAM" id="Phobius"/>
    </source>
</evidence>
<comment type="caution">
    <text evidence="2">The sequence shown here is derived from an EMBL/GenBank/DDBJ whole genome shotgun (WGS) entry which is preliminary data.</text>
</comment>
<feature type="transmembrane region" description="Helical" evidence="1">
    <location>
        <begin position="179"/>
        <end position="197"/>
    </location>
</feature>
<keyword evidence="1" id="KW-0472">Membrane</keyword>
<keyword evidence="1" id="KW-0812">Transmembrane</keyword>
<name>A0ABW9M9X3_9FIRM</name>
<reference evidence="2 3" key="1">
    <citation type="journal article" date="2025" name="Anaerobe">
        <title>Description of Anaerococcus kampingiae sp. nov., Anaerococcus groningensis sp. nov., Anaerococcus martiniensis sp. nov., and Anaerococcus cruorum sp. nov., isolated from human clinical specimens.</title>
        <authorList>
            <person name="Boiten K.E."/>
            <person name="Meijer J."/>
            <person name="van Wezel E.M."/>
            <person name="Veloo A.C.M."/>
        </authorList>
    </citation>
    <scope>NUCLEOTIDE SEQUENCE [LARGE SCALE GENOMIC DNA]</scope>
    <source>
        <strain evidence="2 3">ENR0831</strain>
    </source>
</reference>
<dbReference type="EMBL" id="JBGMEI010000003">
    <property type="protein sequence ID" value="MFO3665282.1"/>
    <property type="molecule type" value="Genomic_DNA"/>
</dbReference>
<feature type="transmembrane region" description="Helical" evidence="1">
    <location>
        <begin position="20"/>
        <end position="47"/>
    </location>
</feature>
<accession>A0ABW9M9X3</accession>
<sequence length="214" mass="24798">MDRKFRNIISKAFEKIYYYLSYSLIYIVSLVMGLGFLTFAGANVMLFDLHEKIDRERYKEKIKIFKFFKENIINYSLKYLKISLLYVSLILILAVDLFYFSTSINPLFTGLFYLNIIMAFVLINAMVLSFYLMAKYPEMRFAEIAKNAIALVIVNIIDILVLNAFLAAIAIILIKISSLLVIVILPGIALELANRFYKKILAKKSITYLLFNLE</sequence>
<dbReference type="RefSeq" id="WP_410030991.1">
    <property type="nucleotide sequence ID" value="NZ_JBGMEI010000003.1"/>
</dbReference>
<evidence type="ECO:0000313" key="2">
    <source>
        <dbReference type="EMBL" id="MFO3665282.1"/>
    </source>
</evidence>
<protein>
    <recommendedName>
        <fullName evidence="4">Beta-carotene 15,15'-monooxygenase</fullName>
    </recommendedName>
</protein>
<dbReference type="Proteomes" id="UP001637996">
    <property type="component" value="Unassembled WGS sequence"/>
</dbReference>
<feature type="transmembrane region" description="Helical" evidence="1">
    <location>
        <begin position="79"/>
        <end position="100"/>
    </location>
</feature>
<evidence type="ECO:0008006" key="4">
    <source>
        <dbReference type="Google" id="ProtNLM"/>
    </source>
</evidence>